<accession>A0A1B9GQE5</accession>
<gene>
    <name evidence="3" type="ORF">I316_04967</name>
</gene>
<dbReference type="Proteomes" id="UP000092666">
    <property type="component" value="Unassembled WGS sequence"/>
</dbReference>
<feature type="region of interest" description="Disordered" evidence="1">
    <location>
        <begin position="62"/>
        <end position="117"/>
    </location>
</feature>
<dbReference type="AlphaFoldDB" id="A0A1B9GQE5"/>
<dbReference type="EMBL" id="KV700126">
    <property type="protein sequence ID" value="OCF33226.1"/>
    <property type="molecule type" value="Genomic_DNA"/>
</dbReference>
<feature type="compositionally biased region" description="Basic and acidic residues" evidence="1">
    <location>
        <begin position="75"/>
        <end position="85"/>
    </location>
</feature>
<organism evidence="3 4">
    <name type="scientific">Kwoniella heveanensis BCC8398</name>
    <dbReference type="NCBI Taxonomy" id="1296120"/>
    <lineage>
        <taxon>Eukaryota</taxon>
        <taxon>Fungi</taxon>
        <taxon>Dikarya</taxon>
        <taxon>Basidiomycota</taxon>
        <taxon>Agaricomycotina</taxon>
        <taxon>Tremellomycetes</taxon>
        <taxon>Tremellales</taxon>
        <taxon>Cryptococcaceae</taxon>
        <taxon>Kwoniella</taxon>
    </lineage>
</organism>
<evidence type="ECO:0000256" key="1">
    <source>
        <dbReference type="SAM" id="MobiDB-lite"/>
    </source>
</evidence>
<evidence type="ECO:0000313" key="4">
    <source>
        <dbReference type="Proteomes" id="UP000092666"/>
    </source>
</evidence>
<keyword evidence="2" id="KW-0732">Signal</keyword>
<feature type="signal peptide" evidence="2">
    <location>
        <begin position="1"/>
        <end position="20"/>
    </location>
</feature>
<feature type="compositionally biased region" description="Pro residues" evidence="1">
    <location>
        <begin position="99"/>
        <end position="109"/>
    </location>
</feature>
<reference evidence="3 4" key="1">
    <citation type="submission" date="2013-07" db="EMBL/GenBank/DDBJ databases">
        <title>The Genome Sequence of Cryptococcus heveanensis BCC8398.</title>
        <authorList>
            <consortium name="The Broad Institute Genome Sequencing Platform"/>
            <person name="Cuomo C."/>
            <person name="Litvintseva A."/>
            <person name="Chen Y."/>
            <person name="Heitman J."/>
            <person name="Sun S."/>
            <person name="Springer D."/>
            <person name="Dromer F."/>
            <person name="Young S.K."/>
            <person name="Zeng Q."/>
            <person name="Gargeya S."/>
            <person name="Fitzgerald M."/>
            <person name="Abouelleil A."/>
            <person name="Alvarado L."/>
            <person name="Berlin A.M."/>
            <person name="Chapman S.B."/>
            <person name="Dewar J."/>
            <person name="Goldberg J."/>
            <person name="Griggs A."/>
            <person name="Gujja S."/>
            <person name="Hansen M."/>
            <person name="Howarth C."/>
            <person name="Imamovic A."/>
            <person name="Larimer J."/>
            <person name="McCowan C."/>
            <person name="Murphy C."/>
            <person name="Pearson M."/>
            <person name="Priest M."/>
            <person name="Roberts A."/>
            <person name="Saif S."/>
            <person name="Shea T."/>
            <person name="Sykes S."/>
            <person name="Wortman J."/>
            <person name="Nusbaum C."/>
            <person name="Birren B."/>
        </authorList>
    </citation>
    <scope>NUCLEOTIDE SEQUENCE [LARGE SCALE GENOMIC DNA]</scope>
    <source>
        <strain evidence="3 4">BCC8398</strain>
    </source>
</reference>
<reference evidence="4" key="2">
    <citation type="submission" date="2013-12" db="EMBL/GenBank/DDBJ databases">
        <title>Evolution of pathogenesis and genome organization in the Tremellales.</title>
        <authorList>
            <person name="Cuomo C."/>
            <person name="Litvintseva A."/>
            <person name="Heitman J."/>
            <person name="Chen Y."/>
            <person name="Sun S."/>
            <person name="Springer D."/>
            <person name="Dromer F."/>
            <person name="Young S."/>
            <person name="Zeng Q."/>
            <person name="Chapman S."/>
            <person name="Gujja S."/>
            <person name="Saif S."/>
            <person name="Birren B."/>
        </authorList>
    </citation>
    <scope>NUCLEOTIDE SEQUENCE [LARGE SCALE GENOMIC DNA]</scope>
    <source>
        <strain evidence="4">BCC8398</strain>
    </source>
</reference>
<sequence length="117" mass="13102">MLPTKISLAILSILVLQVTARPVTRERDEYLEQRGTVLKQATREQVIRKAEDGFALFARSPFPLPLPKALPQPQPERRDSAEQRRRGTVFTRKTDPGDQPAPEPEPKAVPVPAEVQA</sequence>
<evidence type="ECO:0000313" key="3">
    <source>
        <dbReference type="EMBL" id="OCF33226.1"/>
    </source>
</evidence>
<evidence type="ECO:0000256" key="2">
    <source>
        <dbReference type="SAM" id="SignalP"/>
    </source>
</evidence>
<keyword evidence="4" id="KW-1185">Reference proteome</keyword>
<feature type="compositionally biased region" description="Pro residues" evidence="1">
    <location>
        <begin position="62"/>
        <end position="74"/>
    </location>
</feature>
<proteinExistence type="predicted"/>
<feature type="chain" id="PRO_5008627258" evidence="2">
    <location>
        <begin position="21"/>
        <end position="117"/>
    </location>
</feature>
<protein>
    <submittedName>
        <fullName evidence="3">Uncharacterized protein</fullName>
    </submittedName>
</protein>
<name>A0A1B9GQE5_9TREE</name>